<evidence type="ECO:0000256" key="1">
    <source>
        <dbReference type="ARBA" id="ARBA00008421"/>
    </source>
</evidence>
<evidence type="ECO:0000313" key="5">
    <source>
        <dbReference type="Proteomes" id="UP000292447"/>
    </source>
</evidence>
<dbReference type="EMBL" id="CP034457">
    <property type="protein sequence ID" value="QBM87947.1"/>
    <property type="molecule type" value="Genomic_DNA"/>
</dbReference>
<accession>A0A4P6XKS4</accession>
<evidence type="ECO:0000259" key="3">
    <source>
        <dbReference type="Pfam" id="PF01285"/>
    </source>
</evidence>
<dbReference type="InterPro" id="IPR038096">
    <property type="entry name" value="TEA/ATTS_sf"/>
</dbReference>
<sequence length="853" mass="94299">MHPQTPKNTGKKQGGVTPSFTFGSLAALPSAFRFVSPRNMNLLSSLSPHRLFTRFCKNPDETAGKTVDLQQGHPQMIPLQSSALGDAGPGSICESIMTPFTERVAPSFHNESASELVATADSVDIWSFASETHAVNINLTAITEAADDKDIFFSPHEMFLEQSPMESDFSVLRTINSTAVDSKNEKNAKKRSLSNSHDSPCSKVASQASILGSPPRPVPADEADPNDRKKVWTKLLDNELLRCSHKLKSFRSTRGLDESIFKGTSRNKIILRMLERKTGVFRTHRQVSSRLLKLSKVLTPAPRLVEPAAESTPMKQANRSPQGVSISTKVQDLQPTGSLDTLNMAFRYKDSGERDHVFAAFSQNQAHSYKDVSPDAARQILPQKNKRLLEDFDATMPDLQAHEVDIHNVYCNLNLRPQLHDSSSPVSPMTNPRQFVAENGTFVAYLSIMLRGDLFSKSFVTLKSQVAVYKNTDQILFKSEESINGYREAGKGFRVEVPFLSHFWAGFLTYIVSGTSDHQDLENLVILQTICDDSTTPRKIYAYMVYRFSAAPTGPGNARVEVLRLPKEGRNSEEVDELETILASSPFRSSPFKSPPKAGLRVRTDMEINASGPNNIPTFNSGLLHENNVNYELAKMPSQLQHQRPAMAASKSTTNFNFEKRPASNVLPHANHSFSLGTRHHSAGQMGAFNPSTPLSENSFCSQQMTGQFPQMCSHPNMIQTPMSMNATGPVYGSSQAQAFQNGPQLFTPQGPPSGTIRGPWPIATNYHIPQEISSAPASQLNFFPKDVPFGAASAKRPKSAKNQLKFQTMLQYDPSQDKTPELEPEPEPQSQFHTFAVKPLRKAPIVFEAENC</sequence>
<keyword evidence="5" id="KW-1185">Reference proteome</keyword>
<name>A0A4P6XKS4_9ASCO</name>
<organism evidence="4 5">
    <name type="scientific">Metschnikowia aff. pulcherrima</name>
    <dbReference type="NCBI Taxonomy" id="2163413"/>
    <lineage>
        <taxon>Eukaryota</taxon>
        <taxon>Fungi</taxon>
        <taxon>Dikarya</taxon>
        <taxon>Ascomycota</taxon>
        <taxon>Saccharomycotina</taxon>
        <taxon>Pichiomycetes</taxon>
        <taxon>Metschnikowiaceae</taxon>
        <taxon>Metschnikowia</taxon>
    </lineage>
</organism>
<dbReference type="Proteomes" id="UP000292447">
    <property type="component" value="Chromosome II"/>
</dbReference>
<feature type="compositionally biased region" description="Polar residues" evidence="2">
    <location>
        <begin position="193"/>
        <end position="210"/>
    </location>
</feature>
<feature type="compositionally biased region" description="Polar residues" evidence="2">
    <location>
        <begin position="313"/>
        <end position="327"/>
    </location>
</feature>
<evidence type="ECO:0000256" key="2">
    <source>
        <dbReference type="SAM" id="MobiDB-lite"/>
    </source>
</evidence>
<feature type="region of interest" description="Disordered" evidence="2">
    <location>
        <begin position="307"/>
        <end position="327"/>
    </location>
</feature>
<comment type="similarity">
    <text evidence="1">Belongs to the TEC1 family.</text>
</comment>
<evidence type="ECO:0000313" key="4">
    <source>
        <dbReference type="EMBL" id="QBM87947.1"/>
    </source>
</evidence>
<dbReference type="AlphaFoldDB" id="A0A4P6XKS4"/>
<feature type="domain" description="TEA" evidence="3">
    <location>
        <begin position="229"/>
        <end position="295"/>
    </location>
</feature>
<protein>
    <recommendedName>
        <fullName evidence="3">TEA domain-containing protein</fullName>
    </recommendedName>
</protein>
<dbReference type="GO" id="GO:0003700">
    <property type="term" value="F:DNA-binding transcription factor activity"/>
    <property type="evidence" value="ECO:0007669"/>
    <property type="project" value="InterPro"/>
</dbReference>
<reference evidence="5" key="1">
    <citation type="submission" date="2019-03" db="EMBL/GenBank/DDBJ databases">
        <title>Snf2 controls pulcherriminic acid biosynthesis and connects pigmentation and antifungal activity of the yeast Metschnikowia pulcherrima.</title>
        <authorList>
            <person name="Gore-Lloyd D."/>
            <person name="Sumann I."/>
            <person name="Brachmann A.O."/>
            <person name="Schneeberger K."/>
            <person name="Ortiz-Merino R.A."/>
            <person name="Moreno-Beltran M."/>
            <person name="Schlaefli M."/>
            <person name="Kirner P."/>
            <person name="Santos Kron A."/>
            <person name="Wolfe K.H."/>
            <person name="Piel J."/>
            <person name="Ahrens C.H."/>
            <person name="Henk D."/>
            <person name="Freimoser F.M."/>
        </authorList>
    </citation>
    <scope>NUCLEOTIDE SEQUENCE [LARGE SCALE GENOMIC DNA]</scope>
    <source>
        <strain evidence="5">APC 1.2</strain>
    </source>
</reference>
<dbReference type="Gene3D" id="6.10.20.40">
    <property type="entry name" value="TEA/ATTS domain"/>
    <property type="match status" value="1"/>
</dbReference>
<dbReference type="InterPro" id="IPR000818">
    <property type="entry name" value="TEA/ATTS_dom"/>
</dbReference>
<dbReference type="Pfam" id="PF01285">
    <property type="entry name" value="TEA"/>
    <property type="match status" value="1"/>
</dbReference>
<proteinExistence type="inferred from homology"/>
<feature type="region of interest" description="Disordered" evidence="2">
    <location>
        <begin position="182"/>
        <end position="226"/>
    </location>
</feature>
<gene>
    <name evidence="4" type="ORF">METSCH_B11610</name>
</gene>